<sequence length="167" mass="18642">MPRESGDYLSGIFIAEKSQLHLEARANYEAKHSQSAFLGWSFSGGETVQFKATPIVGFVWGSTHGVIGGLEASVAYKKLDYYIEAEYLDPNGAEPGYLYAWSELGYRPIEWLRLGLVAQRTRIYGGDRDLQRGGFFQVTVRKVTAGFYWFNPGSHEQVAILSLGVSF</sequence>
<dbReference type="EMBL" id="CAJPUY010000035">
    <property type="protein sequence ID" value="CAG2157400.1"/>
    <property type="molecule type" value="Genomic_DNA"/>
</dbReference>
<reference evidence="1" key="1">
    <citation type="submission" date="2021-03" db="EMBL/GenBank/DDBJ databases">
        <authorList>
            <person name="Peeters C."/>
        </authorList>
    </citation>
    <scope>NUCLEOTIDE SEQUENCE</scope>
    <source>
        <strain evidence="1">LMG 31506</strain>
    </source>
</reference>
<keyword evidence="2" id="KW-1185">Reference proteome</keyword>
<evidence type="ECO:0000313" key="1">
    <source>
        <dbReference type="EMBL" id="CAG2157400.1"/>
    </source>
</evidence>
<protein>
    <submittedName>
        <fullName evidence="1">Uncharacterized protein</fullName>
    </submittedName>
</protein>
<evidence type="ECO:0000313" key="2">
    <source>
        <dbReference type="Proteomes" id="UP000672934"/>
    </source>
</evidence>
<dbReference type="Proteomes" id="UP000672934">
    <property type="component" value="Unassembled WGS sequence"/>
</dbReference>
<gene>
    <name evidence="1" type="ORF">LMG31506_06002</name>
</gene>
<name>A0A916N7Q5_9BURK</name>
<comment type="caution">
    <text evidence="1">The sequence shown here is derived from an EMBL/GenBank/DDBJ whole genome shotgun (WGS) entry which is preliminary data.</text>
</comment>
<accession>A0A916N7Q5</accession>
<proteinExistence type="predicted"/>
<organism evidence="1 2">
    <name type="scientific">Cupriavidus yeoncheonensis</name>
    <dbReference type="NCBI Taxonomy" id="1462994"/>
    <lineage>
        <taxon>Bacteria</taxon>
        <taxon>Pseudomonadati</taxon>
        <taxon>Pseudomonadota</taxon>
        <taxon>Betaproteobacteria</taxon>
        <taxon>Burkholderiales</taxon>
        <taxon>Burkholderiaceae</taxon>
        <taxon>Cupriavidus</taxon>
    </lineage>
</organism>
<dbReference type="AlphaFoldDB" id="A0A916N7Q5"/>